<feature type="compositionally biased region" description="Basic and acidic residues" evidence="1">
    <location>
        <begin position="49"/>
        <end position="60"/>
    </location>
</feature>
<protein>
    <submittedName>
        <fullName evidence="2">Uncharacterized protein</fullName>
    </submittedName>
</protein>
<dbReference type="VEuPathDB" id="TrichDB:TVAGG3_0742080"/>
<dbReference type="RefSeq" id="XP_001319498.1">
    <property type="nucleotide sequence ID" value="XM_001319463.1"/>
</dbReference>
<gene>
    <name evidence="2" type="ORF">TVAG_240760</name>
</gene>
<dbReference type="InParanoid" id="A2EJC3"/>
<feature type="region of interest" description="Disordered" evidence="1">
    <location>
        <begin position="49"/>
        <end position="71"/>
    </location>
</feature>
<sequence>MLSFSSICKELETDLEQQGEMLDIFSKNNFFWLDTIRHKVELTSITPKQDDKKLKYDPSQRKSSKSNNTTNKFATITQVNNQQIKDINEQKLQDFQISKSIKSENSNLEQITHVPLTKINENHNENIPKQRSILHDSLRSYKNDMESDSSVDNTFAIDSNRHISFGVTKDDNEQLNVLENSPIICNQETISDVLSSESESQATPIKLERVTENVVSNVTPQRSSLTRQAIHASYDRFQINAQLKQAFCIHSDTYYTSSEAISSCSTTESEPLPLDSKEENKTRKFADARDIRMSIDPTEILLSTEDFTSTNSGTFSVASNALELSLQAKLNREKWARMVAEKNRSLVEQKD</sequence>
<reference evidence="2" key="2">
    <citation type="journal article" date="2007" name="Science">
        <title>Draft genome sequence of the sexually transmitted pathogen Trichomonas vaginalis.</title>
        <authorList>
            <person name="Carlton J.M."/>
            <person name="Hirt R.P."/>
            <person name="Silva J.C."/>
            <person name="Delcher A.L."/>
            <person name="Schatz M."/>
            <person name="Zhao Q."/>
            <person name="Wortman J.R."/>
            <person name="Bidwell S.L."/>
            <person name="Alsmark U.C.M."/>
            <person name="Besteiro S."/>
            <person name="Sicheritz-Ponten T."/>
            <person name="Noel C.J."/>
            <person name="Dacks J.B."/>
            <person name="Foster P.G."/>
            <person name="Simillion C."/>
            <person name="Van de Peer Y."/>
            <person name="Miranda-Saavedra D."/>
            <person name="Barton G.J."/>
            <person name="Westrop G.D."/>
            <person name="Mueller S."/>
            <person name="Dessi D."/>
            <person name="Fiori P.L."/>
            <person name="Ren Q."/>
            <person name="Paulsen I."/>
            <person name="Zhang H."/>
            <person name="Bastida-Corcuera F.D."/>
            <person name="Simoes-Barbosa A."/>
            <person name="Brown M.T."/>
            <person name="Hayes R.D."/>
            <person name="Mukherjee M."/>
            <person name="Okumura C.Y."/>
            <person name="Schneider R."/>
            <person name="Smith A.J."/>
            <person name="Vanacova S."/>
            <person name="Villalvazo M."/>
            <person name="Haas B.J."/>
            <person name="Pertea M."/>
            <person name="Feldblyum T.V."/>
            <person name="Utterback T.R."/>
            <person name="Shu C.L."/>
            <person name="Osoegawa K."/>
            <person name="de Jong P.J."/>
            <person name="Hrdy I."/>
            <person name="Horvathova L."/>
            <person name="Zubacova Z."/>
            <person name="Dolezal P."/>
            <person name="Malik S.B."/>
            <person name="Logsdon J.M. Jr."/>
            <person name="Henze K."/>
            <person name="Gupta A."/>
            <person name="Wang C.C."/>
            <person name="Dunne R.L."/>
            <person name="Upcroft J.A."/>
            <person name="Upcroft P."/>
            <person name="White O."/>
            <person name="Salzberg S.L."/>
            <person name="Tang P."/>
            <person name="Chiu C.-H."/>
            <person name="Lee Y.-S."/>
            <person name="Embley T.M."/>
            <person name="Coombs G.H."/>
            <person name="Mottram J.C."/>
            <person name="Tachezy J."/>
            <person name="Fraser-Liggett C.M."/>
            <person name="Johnson P.J."/>
        </authorList>
    </citation>
    <scope>NUCLEOTIDE SEQUENCE [LARGE SCALE GENOMIC DNA]</scope>
    <source>
        <strain evidence="2">G3</strain>
    </source>
</reference>
<dbReference type="Proteomes" id="UP000001542">
    <property type="component" value="Unassembled WGS sequence"/>
</dbReference>
<dbReference type="KEGG" id="tva:4765163"/>
<keyword evidence="3" id="KW-1185">Reference proteome</keyword>
<evidence type="ECO:0000256" key="1">
    <source>
        <dbReference type="SAM" id="MobiDB-lite"/>
    </source>
</evidence>
<dbReference type="VEuPathDB" id="TrichDB:TVAG_240760"/>
<accession>A2EJC3</accession>
<dbReference type="AlphaFoldDB" id="A2EJC3"/>
<name>A2EJC3_TRIV3</name>
<evidence type="ECO:0000313" key="2">
    <source>
        <dbReference type="EMBL" id="EAY07275.1"/>
    </source>
</evidence>
<organism evidence="2 3">
    <name type="scientific">Trichomonas vaginalis (strain ATCC PRA-98 / G3)</name>
    <dbReference type="NCBI Taxonomy" id="412133"/>
    <lineage>
        <taxon>Eukaryota</taxon>
        <taxon>Metamonada</taxon>
        <taxon>Parabasalia</taxon>
        <taxon>Trichomonadida</taxon>
        <taxon>Trichomonadidae</taxon>
        <taxon>Trichomonas</taxon>
    </lineage>
</organism>
<evidence type="ECO:0000313" key="3">
    <source>
        <dbReference type="Proteomes" id="UP000001542"/>
    </source>
</evidence>
<dbReference type="EMBL" id="DS113404">
    <property type="protein sequence ID" value="EAY07275.1"/>
    <property type="molecule type" value="Genomic_DNA"/>
</dbReference>
<reference evidence="2" key="1">
    <citation type="submission" date="2006-10" db="EMBL/GenBank/DDBJ databases">
        <authorList>
            <person name="Amadeo P."/>
            <person name="Zhao Q."/>
            <person name="Wortman J."/>
            <person name="Fraser-Liggett C."/>
            <person name="Carlton J."/>
        </authorList>
    </citation>
    <scope>NUCLEOTIDE SEQUENCE</scope>
    <source>
        <strain evidence="2">G3</strain>
    </source>
</reference>
<proteinExistence type="predicted"/>
<dbReference type="SMR" id="A2EJC3"/>